<gene>
    <name evidence="1" type="ORF">NDU88_003973</name>
</gene>
<sequence>LPVCLSLKGPYHAWLAQDPSPSKIPRGSHHLLPITARAMGAAGCEDEELDFRLIFGEEEREAFPQET</sequence>
<keyword evidence="2" id="KW-1185">Reference proteome</keyword>
<reference evidence="1" key="1">
    <citation type="journal article" date="2022" name="bioRxiv">
        <title>Sequencing and chromosome-scale assembly of the giantPleurodeles waltlgenome.</title>
        <authorList>
            <person name="Brown T."/>
            <person name="Elewa A."/>
            <person name="Iarovenko S."/>
            <person name="Subramanian E."/>
            <person name="Araus A.J."/>
            <person name="Petzold A."/>
            <person name="Susuki M."/>
            <person name="Suzuki K.-i.T."/>
            <person name="Hayashi T."/>
            <person name="Toyoda A."/>
            <person name="Oliveira C."/>
            <person name="Osipova E."/>
            <person name="Leigh N.D."/>
            <person name="Simon A."/>
            <person name="Yun M.H."/>
        </authorList>
    </citation>
    <scope>NUCLEOTIDE SEQUENCE</scope>
    <source>
        <strain evidence="1">20211129_DDA</strain>
        <tissue evidence="1">Liver</tissue>
    </source>
</reference>
<dbReference type="Proteomes" id="UP001066276">
    <property type="component" value="Chromosome 6"/>
</dbReference>
<comment type="caution">
    <text evidence="1">The sequence shown here is derived from an EMBL/GenBank/DDBJ whole genome shotgun (WGS) entry which is preliminary data.</text>
</comment>
<name>A0AAV7QEM7_PLEWA</name>
<organism evidence="1 2">
    <name type="scientific">Pleurodeles waltl</name>
    <name type="common">Iberian ribbed newt</name>
    <dbReference type="NCBI Taxonomy" id="8319"/>
    <lineage>
        <taxon>Eukaryota</taxon>
        <taxon>Metazoa</taxon>
        <taxon>Chordata</taxon>
        <taxon>Craniata</taxon>
        <taxon>Vertebrata</taxon>
        <taxon>Euteleostomi</taxon>
        <taxon>Amphibia</taxon>
        <taxon>Batrachia</taxon>
        <taxon>Caudata</taxon>
        <taxon>Salamandroidea</taxon>
        <taxon>Salamandridae</taxon>
        <taxon>Pleurodelinae</taxon>
        <taxon>Pleurodeles</taxon>
    </lineage>
</organism>
<evidence type="ECO:0000313" key="1">
    <source>
        <dbReference type="EMBL" id="KAJ1137575.1"/>
    </source>
</evidence>
<feature type="non-terminal residue" evidence="1">
    <location>
        <position position="67"/>
    </location>
</feature>
<dbReference type="AlphaFoldDB" id="A0AAV7QEM7"/>
<accession>A0AAV7QEM7</accession>
<dbReference type="EMBL" id="JANPWB010000010">
    <property type="protein sequence ID" value="KAJ1137575.1"/>
    <property type="molecule type" value="Genomic_DNA"/>
</dbReference>
<protein>
    <submittedName>
        <fullName evidence="1">Uncharacterized protein</fullName>
    </submittedName>
</protein>
<feature type="non-terminal residue" evidence="1">
    <location>
        <position position="1"/>
    </location>
</feature>
<proteinExistence type="predicted"/>
<evidence type="ECO:0000313" key="2">
    <source>
        <dbReference type="Proteomes" id="UP001066276"/>
    </source>
</evidence>